<protein>
    <submittedName>
        <fullName evidence="1">Uncharacterized protein</fullName>
    </submittedName>
</protein>
<dbReference type="EMBL" id="LCZI01000179">
    <property type="protein sequence ID" value="KKZ67879.1"/>
    <property type="molecule type" value="Genomic_DNA"/>
</dbReference>
<accession>A0A0G2J6S3</accession>
<organism evidence="1 2">
    <name type="scientific">[Emmonsia] crescens</name>
    <dbReference type="NCBI Taxonomy" id="73230"/>
    <lineage>
        <taxon>Eukaryota</taxon>
        <taxon>Fungi</taxon>
        <taxon>Dikarya</taxon>
        <taxon>Ascomycota</taxon>
        <taxon>Pezizomycotina</taxon>
        <taxon>Eurotiomycetes</taxon>
        <taxon>Eurotiomycetidae</taxon>
        <taxon>Onygenales</taxon>
        <taxon>Ajellomycetaceae</taxon>
        <taxon>Emergomyces</taxon>
    </lineage>
</organism>
<sequence>MIFNSSEIVSAFKNIRDDNNTCPDPPSQPTLLTLHQVVVAGVKHGILRVTWPSNRKGNSGRPYYSSKTNAARIRGTLDVSAVLQVKCKSLALKRQYRAD</sequence>
<dbReference type="VEuPathDB" id="FungiDB:EMCG_06408"/>
<gene>
    <name evidence="1" type="ORF">EMCG_06408</name>
</gene>
<comment type="caution">
    <text evidence="1">The sequence shown here is derived from an EMBL/GenBank/DDBJ whole genome shotgun (WGS) entry which is preliminary data.</text>
</comment>
<reference evidence="2" key="1">
    <citation type="journal article" date="2015" name="PLoS Genet.">
        <title>The dynamic genome and transcriptome of the human fungal pathogen Blastomyces and close relative Emmonsia.</title>
        <authorList>
            <person name="Munoz J.F."/>
            <person name="Gauthier G.M."/>
            <person name="Desjardins C.A."/>
            <person name="Gallo J.E."/>
            <person name="Holder J."/>
            <person name="Sullivan T.D."/>
            <person name="Marty A.J."/>
            <person name="Carmen J.C."/>
            <person name="Chen Z."/>
            <person name="Ding L."/>
            <person name="Gujja S."/>
            <person name="Magrini V."/>
            <person name="Misas E."/>
            <person name="Mitreva M."/>
            <person name="Priest M."/>
            <person name="Saif S."/>
            <person name="Whiston E.A."/>
            <person name="Young S."/>
            <person name="Zeng Q."/>
            <person name="Goldman W.E."/>
            <person name="Mardis E.R."/>
            <person name="Taylor J.W."/>
            <person name="McEwen J.G."/>
            <person name="Clay O.K."/>
            <person name="Klein B.S."/>
            <person name="Cuomo C.A."/>
        </authorList>
    </citation>
    <scope>NUCLEOTIDE SEQUENCE [LARGE SCALE GENOMIC DNA]</scope>
    <source>
        <strain evidence="2">UAMH 3008</strain>
    </source>
</reference>
<dbReference type="AlphaFoldDB" id="A0A0G2J6S3"/>
<proteinExistence type="predicted"/>
<dbReference type="Proteomes" id="UP000034164">
    <property type="component" value="Unassembled WGS sequence"/>
</dbReference>
<evidence type="ECO:0000313" key="1">
    <source>
        <dbReference type="EMBL" id="KKZ67879.1"/>
    </source>
</evidence>
<name>A0A0G2J6S3_9EURO</name>
<evidence type="ECO:0000313" key="2">
    <source>
        <dbReference type="Proteomes" id="UP000034164"/>
    </source>
</evidence>